<dbReference type="RefSeq" id="WP_249305046.1">
    <property type="nucleotide sequence ID" value="NZ_JACRSW010000031.1"/>
</dbReference>
<feature type="transmembrane region" description="Helical" evidence="1">
    <location>
        <begin position="115"/>
        <end position="135"/>
    </location>
</feature>
<dbReference type="Proteomes" id="UP000637513">
    <property type="component" value="Unassembled WGS sequence"/>
</dbReference>
<keyword evidence="1" id="KW-0812">Transmembrane</keyword>
<comment type="caution">
    <text evidence="3">The sequence shown here is derived from an EMBL/GenBank/DDBJ whole genome shotgun (WGS) entry which is preliminary data.</text>
</comment>
<feature type="transmembrane region" description="Helical" evidence="1">
    <location>
        <begin position="54"/>
        <end position="71"/>
    </location>
</feature>
<dbReference type="EMBL" id="JACRSW010000031">
    <property type="protein sequence ID" value="MBC8557716.1"/>
    <property type="molecule type" value="Genomic_DNA"/>
</dbReference>
<feature type="domain" description="Phosphatidic acid phosphatase type 2/haloperoxidase" evidence="2">
    <location>
        <begin position="54"/>
        <end position="162"/>
    </location>
</feature>
<evidence type="ECO:0000313" key="3">
    <source>
        <dbReference type="EMBL" id="MBC8557716.1"/>
    </source>
</evidence>
<evidence type="ECO:0000256" key="1">
    <source>
        <dbReference type="SAM" id="Phobius"/>
    </source>
</evidence>
<organism evidence="3 4">
    <name type="scientific">Jutongia hominis</name>
    <dbReference type="NCBI Taxonomy" id="2763664"/>
    <lineage>
        <taxon>Bacteria</taxon>
        <taxon>Bacillati</taxon>
        <taxon>Bacillota</taxon>
        <taxon>Clostridia</taxon>
        <taxon>Lachnospirales</taxon>
        <taxon>Lachnospiraceae</taxon>
        <taxon>Jutongia</taxon>
    </lineage>
</organism>
<sequence>MKKETYVKCMDFIRSTPSGVVIVNNLGKLFTFITAACYLFITAGCIWGRLWQELIIYLAIPGISFVAVSIFRKCYNAKRPYEIYDFKPLIPKDTIGKSFPSRHVFSIFVIGTTLLYHYTFTGVLILYMGCLLAAIRVITGVHFPKDVIVGGLIGILCGAVANILFWLL</sequence>
<keyword evidence="1" id="KW-1133">Transmembrane helix</keyword>
<dbReference type="CDD" id="cd01610">
    <property type="entry name" value="PAP2_like"/>
    <property type="match status" value="1"/>
</dbReference>
<proteinExistence type="predicted"/>
<dbReference type="InterPro" id="IPR000326">
    <property type="entry name" value="PAP2/HPO"/>
</dbReference>
<accession>A0ABR7MV89</accession>
<gene>
    <name evidence="3" type="ORF">H8700_08350</name>
</gene>
<protein>
    <submittedName>
        <fullName evidence="3">Phosphatase PAP2 family protein</fullName>
    </submittedName>
</protein>
<dbReference type="SMART" id="SM00014">
    <property type="entry name" value="acidPPc"/>
    <property type="match status" value="1"/>
</dbReference>
<reference evidence="3 4" key="1">
    <citation type="submission" date="2020-08" db="EMBL/GenBank/DDBJ databases">
        <title>Genome public.</title>
        <authorList>
            <person name="Liu C."/>
            <person name="Sun Q."/>
        </authorList>
    </citation>
    <scope>NUCLEOTIDE SEQUENCE [LARGE SCALE GENOMIC DNA]</scope>
    <source>
        <strain evidence="3 4">BX3</strain>
    </source>
</reference>
<evidence type="ECO:0000259" key="2">
    <source>
        <dbReference type="SMART" id="SM00014"/>
    </source>
</evidence>
<keyword evidence="1" id="KW-0472">Membrane</keyword>
<dbReference type="Pfam" id="PF01569">
    <property type="entry name" value="PAP2"/>
    <property type="match status" value="1"/>
</dbReference>
<name>A0ABR7MV89_9FIRM</name>
<dbReference type="SUPFAM" id="SSF48317">
    <property type="entry name" value="Acid phosphatase/Vanadium-dependent haloperoxidase"/>
    <property type="match status" value="1"/>
</dbReference>
<feature type="transmembrane region" description="Helical" evidence="1">
    <location>
        <begin position="29"/>
        <end position="47"/>
    </location>
</feature>
<dbReference type="InterPro" id="IPR036938">
    <property type="entry name" value="PAP2/HPO_sf"/>
</dbReference>
<keyword evidence="4" id="KW-1185">Reference proteome</keyword>
<feature type="transmembrane region" description="Helical" evidence="1">
    <location>
        <begin position="147"/>
        <end position="167"/>
    </location>
</feature>
<dbReference type="Gene3D" id="1.20.144.10">
    <property type="entry name" value="Phosphatidic acid phosphatase type 2/haloperoxidase"/>
    <property type="match status" value="1"/>
</dbReference>
<evidence type="ECO:0000313" key="4">
    <source>
        <dbReference type="Proteomes" id="UP000637513"/>
    </source>
</evidence>